<sequence>MNLPPFTLERWFARYEFEVDINLCASCAPATSTDDILSLAGEQAREDYLHLGLDYIPNPGTGELRRQVAGLYHDLDEEYIQVTTGASEAIFLLMNCLFSNGDNIIVQQPAYQSLYAVAGAAGVQIKAWPLQGEEKLYMDPDALKGLIDSRTRAVVVNNPHNPTGYIMSRQEMDRLVEVVEHCGLWLISDEVYRGIIYNPPDELPAAIDLTPRAICTGDMTKPYGLGGLRTGWLAVRDKQLLSACGAMRDYTTMCNAAPAEFLAVLALQHRRELLEKKLAVAKENLARLADFMNERPGLLSYIPPRGGFTVFPRYHQPVDSTTFCRGLVERKSVLLLPGAVFSRENHFRLGLGVEPAVFRRGLELFGDYLAESDYS</sequence>
<dbReference type="InterPro" id="IPR015424">
    <property type="entry name" value="PyrdxlP-dep_Trfase"/>
</dbReference>
<gene>
    <name evidence="2" type="ORF">A6M21_06640</name>
</gene>
<reference evidence="2 3" key="1">
    <citation type="submission" date="2016-04" db="EMBL/GenBank/DDBJ databases">
        <authorList>
            <person name="Evans L.H."/>
            <person name="Alamgir A."/>
            <person name="Owens N."/>
            <person name="Weber N.D."/>
            <person name="Virtaneva K."/>
            <person name="Barbian K."/>
            <person name="Babar A."/>
            <person name="Rosenke K."/>
        </authorList>
    </citation>
    <scope>NUCLEOTIDE SEQUENCE [LARGE SCALE GENOMIC DNA]</scope>
    <source>
        <strain evidence="2 3">LMa1</strain>
    </source>
</reference>
<dbReference type="Gene3D" id="3.40.640.10">
    <property type="entry name" value="Type I PLP-dependent aspartate aminotransferase-like (Major domain)"/>
    <property type="match status" value="1"/>
</dbReference>
<evidence type="ECO:0000259" key="1">
    <source>
        <dbReference type="Pfam" id="PF00155"/>
    </source>
</evidence>
<dbReference type="PANTHER" id="PTHR43510">
    <property type="entry name" value="AMINOTRANSFERASE FUNCTION, HYPOTHETICAL (EUROFUNG)"/>
    <property type="match status" value="1"/>
</dbReference>
<proteinExistence type="predicted"/>
<dbReference type="Pfam" id="PF00155">
    <property type="entry name" value="Aminotran_1_2"/>
    <property type="match status" value="1"/>
</dbReference>
<feature type="domain" description="Aminotransferase class I/classII large" evidence="1">
    <location>
        <begin position="54"/>
        <end position="362"/>
    </location>
</feature>
<dbReference type="PANTHER" id="PTHR43510:SF1">
    <property type="entry name" value="AMINOTRANSFERASE FUNCTION, HYPOTHETICAL (EUROFUNG)"/>
    <property type="match status" value="1"/>
</dbReference>
<dbReference type="InterPro" id="IPR004839">
    <property type="entry name" value="Aminotransferase_I/II_large"/>
</dbReference>
<dbReference type="OrthoDB" id="9803354at2"/>
<evidence type="ECO:0000313" key="2">
    <source>
        <dbReference type="EMBL" id="OAT85218.1"/>
    </source>
</evidence>
<accession>A0A1B7LGP0</accession>
<comment type="caution">
    <text evidence="2">The sequence shown here is derived from an EMBL/GenBank/DDBJ whole genome shotgun (WGS) entry which is preliminary data.</text>
</comment>
<dbReference type="RefSeq" id="WP_066666958.1">
    <property type="nucleotide sequence ID" value="NZ_LYVF01000069.1"/>
</dbReference>
<dbReference type="Gene3D" id="3.90.1150.10">
    <property type="entry name" value="Aspartate Aminotransferase, domain 1"/>
    <property type="match status" value="1"/>
</dbReference>
<dbReference type="InterPro" id="IPR015421">
    <property type="entry name" value="PyrdxlP-dep_Trfase_major"/>
</dbReference>
<dbReference type="Proteomes" id="UP000078532">
    <property type="component" value="Unassembled WGS sequence"/>
</dbReference>
<dbReference type="GO" id="GO:0003824">
    <property type="term" value="F:catalytic activity"/>
    <property type="evidence" value="ECO:0007669"/>
    <property type="project" value="UniProtKB-ARBA"/>
</dbReference>
<dbReference type="EMBL" id="LYVF01000069">
    <property type="protein sequence ID" value="OAT85218.1"/>
    <property type="molecule type" value="Genomic_DNA"/>
</dbReference>
<dbReference type="SUPFAM" id="SSF53383">
    <property type="entry name" value="PLP-dependent transferases"/>
    <property type="match status" value="1"/>
</dbReference>
<name>A0A1B7LGP0_9FIRM</name>
<keyword evidence="3" id="KW-1185">Reference proteome</keyword>
<dbReference type="GO" id="GO:0030170">
    <property type="term" value="F:pyridoxal phosphate binding"/>
    <property type="evidence" value="ECO:0007669"/>
    <property type="project" value="InterPro"/>
</dbReference>
<organism evidence="2 3">
    <name type="scientific">Desulfotomaculum copahuensis</name>
    <dbReference type="NCBI Taxonomy" id="1838280"/>
    <lineage>
        <taxon>Bacteria</taxon>
        <taxon>Bacillati</taxon>
        <taxon>Bacillota</taxon>
        <taxon>Clostridia</taxon>
        <taxon>Eubacteriales</taxon>
        <taxon>Desulfotomaculaceae</taxon>
        <taxon>Desulfotomaculum</taxon>
    </lineage>
</organism>
<dbReference type="STRING" id="1838280.A6M21_06640"/>
<dbReference type="AlphaFoldDB" id="A0A1B7LGP0"/>
<evidence type="ECO:0000313" key="3">
    <source>
        <dbReference type="Proteomes" id="UP000078532"/>
    </source>
</evidence>
<dbReference type="InterPro" id="IPR015422">
    <property type="entry name" value="PyrdxlP-dep_Trfase_small"/>
</dbReference>
<protein>
    <recommendedName>
        <fullName evidence="1">Aminotransferase class I/classII large domain-containing protein</fullName>
    </recommendedName>
</protein>
<dbReference type="CDD" id="cd00609">
    <property type="entry name" value="AAT_like"/>
    <property type="match status" value="1"/>
</dbReference>